<gene>
    <name evidence="3" type="ORF">H9935_13485</name>
</gene>
<feature type="region of interest" description="Disordered" evidence="1">
    <location>
        <begin position="37"/>
        <end position="103"/>
    </location>
</feature>
<reference evidence="3" key="1">
    <citation type="journal article" date="2021" name="PeerJ">
        <title>Extensive microbial diversity within the chicken gut microbiome revealed by metagenomics and culture.</title>
        <authorList>
            <person name="Gilroy R."/>
            <person name="Ravi A."/>
            <person name="Getino M."/>
            <person name="Pursley I."/>
            <person name="Horton D.L."/>
            <person name="Alikhan N.F."/>
            <person name="Baker D."/>
            <person name="Gharbi K."/>
            <person name="Hall N."/>
            <person name="Watson M."/>
            <person name="Adriaenssens E.M."/>
            <person name="Foster-Nyarko E."/>
            <person name="Jarju S."/>
            <person name="Secka A."/>
            <person name="Antonio M."/>
            <person name="Oren A."/>
            <person name="Chaudhuri R.R."/>
            <person name="La Ragione R."/>
            <person name="Hildebrand F."/>
            <person name="Pallen M.J."/>
        </authorList>
    </citation>
    <scope>NUCLEOTIDE SEQUENCE</scope>
    <source>
        <strain evidence="3">ChiSxjej6B18-287</strain>
    </source>
</reference>
<keyword evidence="2" id="KW-0472">Membrane</keyword>
<proteinExistence type="predicted"/>
<dbReference type="Proteomes" id="UP000823893">
    <property type="component" value="Unassembled WGS sequence"/>
</dbReference>
<dbReference type="AlphaFoldDB" id="A0A9D2N6F1"/>
<sequence>MKYTCSLCGGKLKDGICTECGMDNRKSDEMYQDRLNRSQYDHASMKSMSHVHTEEGAEKYKQPVLNENRKKSNGNDKGASPRQDPGADRKTMAGSAPAKKQVRNSRYQNIDFRNIKRGSLASGQRKSQPPRLTILALLIGVVILAMLGLSVASFLGISLDEPAYVGVSEESYDMSYDYEEIQEQLPAQGEYWNSEIPAGMYMVGTDIPEGEYSVTGPEGSSFEVHDNIHSIYIQESFGTDEYEIKGAEGIPLFTGALICVDGKNPVFFKSENAQTEDLESRIPNPVADQVDVTGTVAAGVDFPAGTYDIQAAGDNFGYVTYEIPYEDPYSEGGQSYHSFGIMLEKDPTDDYPEYCSVYRNVVLPEGAVVSSEDYQCRLVPSSSIISEDYQSYYENMY</sequence>
<organism evidence="3 4">
    <name type="scientific">Candidatus Blautia merdigallinarum</name>
    <dbReference type="NCBI Taxonomy" id="2838495"/>
    <lineage>
        <taxon>Bacteria</taxon>
        <taxon>Bacillati</taxon>
        <taxon>Bacillota</taxon>
        <taxon>Clostridia</taxon>
        <taxon>Lachnospirales</taxon>
        <taxon>Lachnospiraceae</taxon>
        <taxon>Blautia</taxon>
    </lineage>
</organism>
<keyword evidence="2" id="KW-1133">Transmembrane helix</keyword>
<keyword evidence="2" id="KW-0812">Transmembrane</keyword>
<accession>A0A9D2N6F1</accession>
<evidence type="ECO:0000256" key="2">
    <source>
        <dbReference type="SAM" id="Phobius"/>
    </source>
</evidence>
<protein>
    <submittedName>
        <fullName evidence="3">Uncharacterized protein</fullName>
    </submittedName>
</protein>
<evidence type="ECO:0000313" key="3">
    <source>
        <dbReference type="EMBL" id="HJC11785.1"/>
    </source>
</evidence>
<feature type="compositionally biased region" description="Basic and acidic residues" evidence="1">
    <location>
        <begin position="51"/>
        <end position="74"/>
    </location>
</feature>
<comment type="caution">
    <text evidence="3">The sequence shown here is derived from an EMBL/GenBank/DDBJ whole genome shotgun (WGS) entry which is preliminary data.</text>
</comment>
<evidence type="ECO:0000313" key="4">
    <source>
        <dbReference type="Proteomes" id="UP000823893"/>
    </source>
</evidence>
<feature type="transmembrane region" description="Helical" evidence="2">
    <location>
        <begin position="132"/>
        <end position="155"/>
    </location>
</feature>
<dbReference type="EMBL" id="DWWV01000186">
    <property type="protein sequence ID" value="HJC11785.1"/>
    <property type="molecule type" value="Genomic_DNA"/>
</dbReference>
<reference evidence="3" key="2">
    <citation type="submission" date="2021-04" db="EMBL/GenBank/DDBJ databases">
        <authorList>
            <person name="Gilroy R."/>
        </authorList>
    </citation>
    <scope>NUCLEOTIDE SEQUENCE</scope>
    <source>
        <strain evidence="3">ChiSxjej6B18-287</strain>
    </source>
</reference>
<evidence type="ECO:0000256" key="1">
    <source>
        <dbReference type="SAM" id="MobiDB-lite"/>
    </source>
</evidence>
<name>A0A9D2N6F1_9FIRM</name>